<name>Q1IJ23_KORVE</name>
<dbReference type="SUPFAM" id="SSF142906">
    <property type="entry name" value="YjbR-like"/>
    <property type="match status" value="1"/>
</dbReference>
<dbReference type="EMBL" id="CP000360">
    <property type="protein sequence ID" value="ABF43127.1"/>
    <property type="molecule type" value="Genomic_DNA"/>
</dbReference>
<evidence type="ECO:0008006" key="3">
    <source>
        <dbReference type="Google" id="ProtNLM"/>
    </source>
</evidence>
<protein>
    <recommendedName>
        <fullName evidence="3">MmcQ/YjbR family DNA-binding protein</fullName>
    </recommendedName>
</protein>
<proteinExistence type="predicted"/>
<dbReference type="Pfam" id="PF04237">
    <property type="entry name" value="YjbR"/>
    <property type="match status" value="1"/>
</dbReference>
<dbReference type="Proteomes" id="UP000002432">
    <property type="component" value="Chromosome"/>
</dbReference>
<dbReference type="HOGENOM" id="CLU_138549_4_1_0"/>
<dbReference type="KEGG" id="aba:Acid345_4127"/>
<dbReference type="InterPro" id="IPR058532">
    <property type="entry name" value="YjbR/MT2646/Rv2570-like"/>
</dbReference>
<accession>Q1IJ23</accession>
<dbReference type="eggNOG" id="COG2315">
    <property type="taxonomic scope" value="Bacteria"/>
</dbReference>
<dbReference type="OrthoDB" id="277063at2"/>
<keyword evidence="2" id="KW-1185">Reference proteome</keyword>
<dbReference type="STRING" id="204669.Acid345_4127"/>
<dbReference type="RefSeq" id="WP_011524926.1">
    <property type="nucleotide sequence ID" value="NC_008009.1"/>
</dbReference>
<evidence type="ECO:0000313" key="2">
    <source>
        <dbReference type="Proteomes" id="UP000002432"/>
    </source>
</evidence>
<dbReference type="InterPro" id="IPR038056">
    <property type="entry name" value="YjbR-like_sf"/>
</dbReference>
<dbReference type="AlphaFoldDB" id="Q1IJ23"/>
<evidence type="ECO:0000313" key="1">
    <source>
        <dbReference type="EMBL" id="ABF43127.1"/>
    </source>
</evidence>
<reference evidence="1 2" key="1">
    <citation type="journal article" date="2009" name="Appl. Environ. Microbiol.">
        <title>Three genomes from the phylum Acidobacteria provide insight into the lifestyles of these microorganisms in soils.</title>
        <authorList>
            <person name="Ward N.L."/>
            <person name="Challacombe J.F."/>
            <person name="Janssen P.H."/>
            <person name="Henrissat B."/>
            <person name="Coutinho P.M."/>
            <person name="Wu M."/>
            <person name="Xie G."/>
            <person name="Haft D.H."/>
            <person name="Sait M."/>
            <person name="Badger J."/>
            <person name="Barabote R.D."/>
            <person name="Bradley B."/>
            <person name="Brettin T.S."/>
            <person name="Brinkac L.M."/>
            <person name="Bruce D."/>
            <person name="Creasy T."/>
            <person name="Daugherty S.C."/>
            <person name="Davidsen T.M."/>
            <person name="DeBoy R.T."/>
            <person name="Detter J.C."/>
            <person name="Dodson R.J."/>
            <person name="Durkin A.S."/>
            <person name="Ganapathy A."/>
            <person name="Gwinn-Giglio M."/>
            <person name="Han C.S."/>
            <person name="Khouri H."/>
            <person name="Kiss H."/>
            <person name="Kothari S.P."/>
            <person name="Madupu R."/>
            <person name="Nelson K.E."/>
            <person name="Nelson W.C."/>
            <person name="Paulsen I."/>
            <person name="Penn K."/>
            <person name="Ren Q."/>
            <person name="Rosovitz M.J."/>
            <person name="Selengut J.D."/>
            <person name="Shrivastava S."/>
            <person name="Sullivan S.A."/>
            <person name="Tapia R."/>
            <person name="Thompson L.S."/>
            <person name="Watkins K.L."/>
            <person name="Yang Q."/>
            <person name="Yu C."/>
            <person name="Zafar N."/>
            <person name="Zhou L."/>
            <person name="Kuske C.R."/>
        </authorList>
    </citation>
    <scope>NUCLEOTIDE SEQUENCE [LARGE SCALE GENOMIC DNA]</scope>
    <source>
        <strain evidence="1 2">Ellin345</strain>
    </source>
</reference>
<sequence length="117" mass="12864">MTPDDFRRFALSFPEAEERAHMNHPDFRVGGRIFATLGYPTADIGMVKLSPALQKSYVSGHPKMFRPVTGKWGEQGCTHVLLPTATAQPVKSALGEAWKIASDLGPTRSKAKPKSKR</sequence>
<dbReference type="EnsemblBacteria" id="ABF43127">
    <property type="protein sequence ID" value="ABF43127"/>
    <property type="gene ID" value="Acid345_4127"/>
</dbReference>
<organism evidence="1 2">
    <name type="scientific">Koribacter versatilis (strain Ellin345)</name>
    <dbReference type="NCBI Taxonomy" id="204669"/>
    <lineage>
        <taxon>Bacteria</taxon>
        <taxon>Pseudomonadati</taxon>
        <taxon>Acidobacteriota</taxon>
        <taxon>Terriglobia</taxon>
        <taxon>Terriglobales</taxon>
        <taxon>Candidatus Korobacteraceae</taxon>
        <taxon>Candidatus Korobacter</taxon>
    </lineage>
</organism>
<gene>
    <name evidence="1" type="ordered locus">Acid345_4127</name>
</gene>